<evidence type="ECO:0000256" key="1">
    <source>
        <dbReference type="SAM" id="MobiDB-lite"/>
    </source>
</evidence>
<feature type="region of interest" description="Disordered" evidence="1">
    <location>
        <begin position="132"/>
        <end position="155"/>
    </location>
</feature>
<keyword evidence="3" id="KW-1185">Reference proteome</keyword>
<organism evidence="2 3">
    <name type="scientific">Mollisia scopiformis</name>
    <name type="common">Conifer needle endophyte fungus</name>
    <name type="synonym">Phialocephala scopiformis</name>
    <dbReference type="NCBI Taxonomy" id="149040"/>
    <lineage>
        <taxon>Eukaryota</taxon>
        <taxon>Fungi</taxon>
        <taxon>Dikarya</taxon>
        <taxon>Ascomycota</taxon>
        <taxon>Pezizomycotina</taxon>
        <taxon>Leotiomycetes</taxon>
        <taxon>Helotiales</taxon>
        <taxon>Mollisiaceae</taxon>
        <taxon>Mollisia</taxon>
    </lineage>
</organism>
<name>A0A132B2S4_MOLSC</name>
<feature type="compositionally biased region" description="Polar residues" evidence="1">
    <location>
        <begin position="138"/>
        <end position="148"/>
    </location>
</feature>
<protein>
    <submittedName>
        <fullName evidence="2">Uncharacterized protein</fullName>
    </submittedName>
</protein>
<dbReference type="GeneID" id="28817010"/>
<evidence type="ECO:0000313" key="2">
    <source>
        <dbReference type="EMBL" id="KUJ06708.1"/>
    </source>
</evidence>
<dbReference type="AlphaFoldDB" id="A0A132B2S4"/>
<evidence type="ECO:0000313" key="3">
    <source>
        <dbReference type="Proteomes" id="UP000070700"/>
    </source>
</evidence>
<gene>
    <name evidence="2" type="ORF">LY89DRAFT_404377</name>
</gene>
<dbReference type="InParanoid" id="A0A132B2S4"/>
<dbReference type="KEGG" id="psco:LY89DRAFT_404377"/>
<accession>A0A132B2S4</accession>
<dbReference type="EMBL" id="KQ947444">
    <property type="protein sequence ID" value="KUJ06708.1"/>
    <property type="molecule type" value="Genomic_DNA"/>
</dbReference>
<proteinExistence type="predicted"/>
<reference evidence="2 3" key="1">
    <citation type="submission" date="2015-10" db="EMBL/GenBank/DDBJ databases">
        <title>Full genome of DAOMC 229536 Phialocephala scopiformis, a fungal endophyte of spruce producing the potent anti-insectan compound rugulosin.</title>
        <authorList>
            <consortium name="DOE Joint Genome Institute"/>
            <person name="Walker A.K."/>
            <person name="Frasz S.L."/>
            <person name="Seifert K.A."/>
            <person name="Miller J.D."/>
            <person name="Mondo S.J."/>
            <person name="Labutti K."/>
            <person name="Lipzen A."/>
            <person name="Dockter R."/>
            <person name="Kennedy M."/>
            <person name="Grigoriev I.V."/>
            <person name="Spatafora J.W."/>
        </authorList>
    </citation>
    <scope>NUCLEOTIDE SEQUENCE [LARGE SCALE GENOMIC DNA]</scope>
    <source>
        <strain evidence="2 3">CBS 120377</strain>
    </source>
</reference>
<dbReference type="RefSeq" id="XP_018061063.1">
    <property type="nucleotide sequence ID" value="XM_018207284.1"/>
</dbReference>
<sequence>MPRLSGEEGAFYGRDGDGDGEKSVRLNVWSKTGPGSTAWRGRHSDMQMNDMRRIADAEGKCWTRFGRFERRVTVHDMMLIRLSLTRLEWFLARSRPSEDNDCTVTRHYITVHSPVQHSRVLFLSDQSSGWKRPESGLNRRSITQQTSRIPEVKEQQTSRCKTVAKSKREPRFSLVRGFLSFFLG</sequence>
<dbReference type="Proteomes" id="UP000070700">
    <property type="component" value="Unassembled WGS sequence"/>
</dbReference>